<organism evidence="3 4">
    <name type="scientific">Pomacea canaliculata</name>
    <name type="common">Golden apple snail</name>
    <dbReference type="NCBI Taxonomy" id="400727"/>
    <lineage>
        <taxon>Eukaryota</taxon>
        <taxon>Metazoa</taxon>
        <taxon>Spiralia</taxon>
        <taxon>Lophotrochozoa</taxon>
        <taxon>Mollusca</taxon>
        <taxon>Gastropoda</taxon>
        <taxon>Caenogastropoda</taxon>
        <taxon>Architaenioglossa</taxon>
        <taxon>Ampullarioidea</taxon>
        <taxon>Ampullariidae</taxon>
        <taxon>Pomacea</taxon>
    </lineage>
</organism>
<dbReference type="AlphaFoldDB" id="A0A2T7PAR5"/>
<evidence type="ECO:0000256" key="1">
    <source>
        <dbReference type="SAM" id="MobiDB-lite"/>
    </source>
</evidence>
<proteinExistence type="predicted"/>
<evidence type="ECO:0000259" key="2">
    <source>
        <dbReference type="Pfam" id="PF16207"/>
    </source>
</evidence>
<feature type="domain" description="RAWUL" evidence="2">
    <location>
        <begin position="180"/>
        <end position="247"/>
    </location>
</feature>
<dbReference type="CDD" id="cd17082">
    <property type="entry name" value="RAWUL_PCGF2_like"/>
    <property type="match status" value="1"/>
</dbReference>
<feature type="compositionally biased region" description="Polar residues" evidence="1">
    <location>
        <begin position="537"/>
        <end position="555"/>
    </location>
</feature>
<dbReference type="Gene3D" id="3.10.20.90">
    <property type="entry name" value="Phosphatidylinositol 3-kinase Catalytic Subunit, Chain A, domain 1"/>
    <property type="match status" value="1"/>
</dbReference>
<reference evidence="3 4" key="1">
    <citation type="submission" date="2018-04" db="EMBL/GenBank/DDBJ databases">
        <title>The genome of golden apple snail Pomacea canaliculata provides insight into stress tolerance and invasive adaptation.</title>
        <authorList>
            <person name="Liu C."/>
            <person name="Liu B."/>
            <person name="Ren Y."/>
            <person name="Zhang Y."/>
            <person name="Wang H."/>
            <person name="Li S."/>
            <person name="Jiang F."/>
            <person name="Yin L."/>
            <person name="Zhang G."/>
            <person name="Qian W."/>
            <person name="Fan W."/>
        </authorList>
    </citation>
    <scope>NUCLEOTIDE SEQUENCE [LARGE SCALE GENOMIC DNA]</scope>
    <source>
        <strain evidence="3">SZHN2017</strain>
        <tissue evidence="3">Muscle</tissue>
    </source>
</reference>
<name>A0A2T7PAR5_POMCA</name>
<dbReference type="PANTHER" id="PTHR10825">
    <property type="entry name" value="RING FINGER DOMAIN-CONTAINING, POLYCOMB GROUP COMPONENT"/>
    <property type="match status" value="1"/>
</dbReference>
<dbReference type="InterPro" id="IPR032443">
    <property type="entry name" value="RAWUL"/>
</dbReference>
<protein>
    <recommendedName>
        <fullName evidence="2">RAWUL domain-containing protein</fullName>
    </recommendedName>
</protein>
<evidence type="ECO:0000313" key="4">
    <source>
        <dbReference type="Proteomes" id="UP000245119"/>
    </source>
</evidence>
<dbReference type="Proteomes" id="UP000245119">
    <property type="component" value="Linkage Group LG5"/>
</dbReference>
<dbReference type="Pfam" id="PF16207">
    <property type="entry name" value="RAWUL"/>
    <property type="match status" value="1"/>
</dbReference>
<comment type="caution">
    <text evidence="3">The sequence shown here is derived from an EMBL/GenBank/DDBJ whole genome shotgun (WGS) entry which is preliminary data.</text>
</comment>
<feature type="compositionally biased region" description="Low complexity" evidence="1">
    <location>
        <begin position="289"/>
        <end position="303"/>
    </location>
</feature>
<evidence type="ECO:0000313" key="3">
    <source>
        <dbReference type="EMBL" id="PVD30501.1"/>
    </source>
</evidence>
<dbReference type="STRING" id="400727.A0A2T7PAR5"/>
<dbReference type="OrthoDB" id="1305878at2759"/>
<keyword evidence="4" id="KW-1185">Reference proteome</keyword>
<dbReference type="PANTHER" id="PTHR10825:SF72">
    <property type="entry name" value="UBIQUITIN-LIKE DOMAIN-CONTAINING PROTEIN"/>
    <property type="match status" value="1"/>
</dbReference>
<dbReference type="GO" id="GO:0035102">
    <property type="term" value="C:PRC1 complex"/>
    <property type="evidence" value="ECO:0007669"/>
    <property type="project" value="TreeGrafter"/>
</dbReference>
<gene>
    <name evidence="3" type="ORF">C0Q70_09768</name>
</gene>
<feature type="region of interest" description="Disordered" evidence="1">
    <location>
        <begin position="356"/>
        <end position="555"/>
    </location>
</feature>
<feature type="compositionally biased region" description="Low complexity" evidence="1">
    <location>
        <begin position="363"/>
        <end position="432"/>
    </location>
</feature>
<accession>A0A2T7PAR5</accession>
<dbReference type="GO" id="GO:1990841">
    <property type="term" value="F:promoter-specific chromatin binding"/>
    <property type="evidence" value="ECO:0007669"/>
    <property type="project" value="TreeGrafter"/>
</dbReference>
<dbReference type="GO" id="GO:0000122">
    <property type="term" value="P:negative regulation of transcription by RNA polymerase II"/>
    <property type="evidence" value="ECO:0007669"/>
    <property type="project" value="TreeGrafter"/>
</dbReference>
<dbReference type="EMBL" id="PZQS01000005">
    <property type="protein sequence ID" value="PVD30501.1"/>
    <property type="molecule type" value="Genomic_DNA"/>
</dbReference>
<sequence>MHFSPTKIRKTEILEVGAQISTSWRAVDGPEKDLCEPLEDQSPAVDHTMFRCAKIRVMDLNPHLMCVLCGATSSTPRLSSSVSILVSVHRSDKTLQDLVYKLVPGLFEEEMRRRREFHKNLSEDKISHLSLEERGLAHMVSAHRLTDENISVVLELSNLLLRASDFSKRPASRRKAGDRRYLLCPVEVSIGHLKKFIRLKFSLPQHYQIDVFCSHSDEEPLSDDFTLLDISFIHTWSREKPLRLFYSVYVKPRAKRRKKKAQSSDSKKTRTASPTSNDVTVDVKTSVIPSSATPLTSLSTPATGDTVSSIKETEPSPTVKVVPEAVDTQDTRPVVKEEVAEKAETAVIISAPTVKETGKVRAAASRKSSTDSGSDSRASFSDNSKSARSRASSTDSKSGSISAASDSATTRSSSSSTSWASRSTTTTSTSTSPKLPGSRTTAPNRSYPCWGPNEPTAPSQEGQEAEISPDVTSPGAEDRANSGAMAEVPGEFERGEHASCSAGQPPAKGGGGGGGNQSKTFCAHTHSKDAAAKVQAKGSQTHRQSPGRTNGSARR</sequence>
<feature type="region of interest" description="Disordered" evidence="1">
    <location>
        <begin position="256"/>
        <end position="334"/>
    </location>
</feature>